<feature type="region of interest" description="Disordered" evidence="1">
    <location>
        <begin position="267"/>
        <end position="296"/>
    </location>
</feature>
<feature type="compositionally biased region" description="Basic and acidic residues" evidence="1">
    <location>
        <begin position="72"/>
        <end position="83"/>
    </location>
</feature>
<feature type="compositionally biased region" description="Basic and acidic residues" evidence="1">
    <location>
        <begin position="92"/>
        <end position="124"/>
    </location>
</feature>
<feature type="compositionally biased region" description="Acidic residues" evidence="1">
    <location>
        <begin position="9"/>
        <end position="68"/>
    </location>
</feature>
<evidence type="ECO:0000313" key="2">
    <source>
        <dbReference type="EMBL" id="CAB3728878.1"/>
    </source>
</evidence>
<name>A0ABN7F4R7_9BURK</name>
<comment type="caution">
    <text evidence="2">The sequence shown here is derived from an EMBL/GenBank/DDBJ whole genome shotgun (WGS) entry which is preliminary data.</text>
</comment>
<dbReference type="Proteomes" id="UP000494116">
    <property type="component" value="Unassembled WGS sequence"/>
</dbReference>
<organism evidence="2 3">
    <name type="scientific">Achromobacter piechaudii</name>
    <dbReference type="NCBI Taxonomy" id="72556"/>
    <lineage>
        <taxon>Bacteria</taxon>
        <taxon>Pseudomonadati</taxon>
        <taxon>Pseudomonadota</taxon>
        <taxon>Betaproteobacteria</taxon>
        <taxon>Burkholderiales</taxon>
        <taxon>Alcaligenaceae</taxon>
        <taxon>Achromobacter</taxon>
    </lineage>
</organism>
<dbReference type="RefSeq" id="WP_061306701.1">
    <property type="nucleotide sequence ID" value="NZ_CADIJS010000004.1"/>
</dbReference>
<evidence type="ECO:0000313" key="3">
    <source>
        <dbReference type="Proteomes" id="UP000494116"/>
    </source>
</evidence>
<feature type="region of interest" description="Disordered" evidence="1">
    <location>
        <begin position="1"/>
        <end position="125"/>
    </location>
</feature>
<evidence type="ECO:0008006" key="4">
    <source>
        <dbReference type="Google" id="ProtNLM"/>
    </source>
</evidence>
<keyword evidence="3" id="KW-1185">Reference proteome</keyword>
<dbReference type="EMBL" id="CADIJS010000004">
    <property type="protein sequence ID" value="CAB3728878.1"/>
    <property type="molecule type" value="Genomic_DNA"/>
</dbReference>
<evidence type="ECO:0000256" key="1">
    <source>
        <dbReference type="SAM" id="MobiDB-lite"/>
    </source>
</evidence>
<protein>
    <recommendedName>
        <fullName evidence="4">Scaffolding protein</fullName>
    </recommendedName>
</protein>
<reference evidence="2 3" key="1">
    <citation type="submission" date="2020-04" db="EMBL/GenBank/DDBJ databases">
        <authorList>
            <person name="De Canck E."/>
        </authorList>
    </citation>
    <scope>NUCLEOTIDE SEQUENCE [LARGE SCALE GENOMIC DNA]</scope>
    <source>
        <strain evidence="2 3">LMG 1873</strain>
    </source>
</reference>
<gene>
    <name evidence="2" type="ORF">LMG1873_04622</name>
</gene>
<proteinExistence type="predicted"/>
<feature type="compositionally biased region" description="Low complexity" evidence="1">
    <location>
        <begin position="276"/>
        <end position="285"/>
    </location>
</feature>
<sequence length="321" mass="35804">MSDFTLESLAEEMSAESAQDDARDDENAQPEGEAQSDEQDDTGEQQEPTEDEGADAEESEEGEDDQPDPESSQDRVHKWKTADGTEYEVPESDLRAGYMREQDYRQKTQTLAKDREQAESEIQKRAQQSVQTMNLYGEKLGELHLVRATVAHLESALQQTNREDDPVKYATLQSDLLRAQQQGKDLTGMLSQANQLMQAQQAEQTRKAQGETAKLLAAEMPDFAARLPVWNKHATGTYGFSPEELSQVTDPRIFRLLDDATRFRDLQTRKPEAVKKAQAAPAKPARQTRSVPPSTVDKALKSFNAKPSIESMAALMSAAKK</sequence>
<accession>A0ABN7F4R7</accession>